<keyword evidence="3" id="KW-1185">Reference proteome</keyword>
<dbReference type="InterPro" id="IPR036709">
    <property type="entry name" value="Autotransporte_beta_dom_sf"/>
</dbReference>
<dbReference type="RefSeq" id="WP_249675661.1">
    <property type="nucleotide sequence ID" value="NZ_JAMCOF010000002.1"/>
</dbReference>
<comment type="caution">
    <text evidence="2">The sequence shown here is derived from an EMBL/GenBank/DDBJ whole genome shotgun (WGS) entry which is preliminary data.</text>
</comment>
<dbReference type="InterPro" id="IPR006315">
    <property type="entry name" value="OM_autotransptr_brl_dom"/>
</dbReference>
<organism evidence="2 3">
    <name type="scientific">Bartonella bilalgolemii</name>
    <dbReference type="NCBI Taxonomy" id="2942911"/>
    <lineage>
        <taxon>Bacteria</taxon>
        <taxon>Pseudomonadati</taxon>
        <taxon>Pseudomonadota</taxon>
        <taxon>Alphaproteobacteria</taxon>
        <taxon>Hyphomicrobiales</taxon>
        <taxon>Bartonellaceae</taxon>
        <taxon>Bartonella</taxon>
    </lineage>
</organism>
<dbReference type="SUPFAM" id="SSF51126">
    <property type="entry name" value="Pectin lyase-like"/>
    <property type="match status" value="1"/>
</dbReference>
<dbReference type="InterPro" id="IPR011050">
    <property type="entry name" value="Pectin_lyase_fold/virulence"/>
</dbReference>
<sequence length="757" mass="82804">MNKVLCLIVSFLLNIVCALSISLAEVKKGNTSFISNSKVAIITKGVPVVINGEELVSKYIGIASDSPKFDATGINLRTGIIGIMPAYGSRMYFKDSTIKVNGIDTGKNDHLGYGIFFGYDYKERAWLVARERAKEYRSSGKNTKDSLFFPPSQVHLTDTKILSDVGIEALGSGIVILNNSEIRSRLLLRSNSVIRNVRQNGGESDGESIQYSDMLRVNADHSVLEGQAEAAGEQYSFLTLQNGSKWIIPVISKRVVKNKQASSPTGAERQESVLHMLVLNNSAIVFDQKKGFFKNIYQTLRIKAPYSGGVAKYSAVNDANVYFNTGLNDSDKLIIEADVEGITTVHINYVGNQTNANGNQTGANAGNGSERSDYTIVEVHGHANEDSFQLAHGYTAMGGLPYKYILNTTSSKVSNKQTGSTSILKFNLKNDYVDSESQVKALVPQMAGYLVMPNALFSAGFSDINQQNASLRILSLANENNKKNAFFLSSYGNVVAFSSIRNPLQYGYGADIGYAALQTGIVLSSFESRNMVARVGLFGTYGQLSFTPKDMKDSAKSILDKYSISVFSNMQHDKNLYMNTLFSYGLVKGHIKTAVVNNVAKLDDTKMLNLSAIIGHKLATGVKGLSFEPQAQIAYQRLMFDTILDSDNLKVNMKDPSQWLVRIGGRLTKTVPVIGKNNFISYYGKMDVIKTLKHSDSIEVGDTFYLDSMGSAIEGGLGVNMQLTENILVHGDASYQQRLSKSGISGASFSGKLRYRF</sequence>
<dbReference type="Proteomes" id="UP001523003">
    <property type="component" value="Unassembled WGS sequence"/>
</dbReference>
<dbReference type="InterPro" id="IPR051551">
    <property type="entry name" value="Autotransporter_adhesion"/>
</dbReference>
<proteinExistence type="predicted"/>
<evidence type="ECO:0000313" key="2">
    <source>
        <dbReference type="EMBL" id="MCL6229455.1"/>
    </source>
</evidence>
<evidence type="ECO:0000313" key="3">
    <source>
        <dbReference type="Proteomes" id="UP001523003"/>
    </source>
</evidence>
<dbReference type="EMBL" id="JAMCOF010000002">
    <property type="protein sequence ID" value="MCL6229455.1"/>
    <property type="molecule type" value="Genomic_DNA"/>
</dbReference>
<dbReference type="InterPro" id="IPR005546">
    <property type="entry name" value="Autotransporte_beta"/>
</dbReference>
<accession>A0ABT0P7L5</accession>
<feature type="domain" description="Autotransporter" evidence="1">
    <location>
        <begin position="479"/>
        <end position="757"/>
    </location>
</feature>
<dbReference type="PANTHER" id="PTHR35037">
    <property type="entry name" value="C-TERMINAL REGION OF AIDA-LIKE PROTEIN"/>
    <property type="match status" value="1"/>
</dbReference>
<dbReference type="SUPFAM" id="SSF103515">
    <property type="entry name" value="Autotransporter"/>
    <property type="match status" value="1"/>
</dbReference>
<dbReference type="Pfam" id="PF03797">
    <property type="entry name" value="Autotransporter"/>
    <property type="match status" value="1"/>
</dbReference>
<dbReference type="NCBIfam" id="TIGR01414">
    <property type="entry name" value="autotrans_barl"/>
    <property type="match status" value="1"/>
</dbReference>
<evidence type="ECO:0000259" key="1">
    <source>
        <dbReference type="PROSITE" id="PS51208"/>
    </source>
</evidence>
<dbReference type="PROSITE" id="PS51208">
    <property type="entry name" value="AUTOTRANSPORTER"/>
    <property type="match status" value="1"/>
</dbReference>
<name>A0ABT0P7L5_9HYPH</name>
<protein>
    <submittedName>
        <fullName evidence="2">Autotransporter outer membrane beta-barrel domain-containing protein</fullName>
    </submittedName>
</protein>
<reference evidence="2 3" key="1">
    <citation type="submission" date="2022-05" db="EMBL/GenBank/DDBJ databases">
        <title>Description of the Bartonella bilalgolemii sp. nov. Isolated from Apodemus uralensis (Pallas 1811).</title>
        <authorList>
            <person name="Zgheib R."/>
            <person name="Celebi B."/>
        </authorList>
    </citation>
    <scope>NUCLEOTIDE SEQUENCE [LARGE SCALE GENOMIC DNA]</scope>
    <source>
        <strain evidence="2 3">G70</strain>
    </source>
</reference>
<dbReference type="SMART" id="SM00869">
    <property type="entry name" value="Autotransporter"/>
    <property type="match status" value="1"/>
</dbReference>
<gene>
    <name evidence="2" type="ORF">M4Z11_02340</name>
</gene>
<dbReference type="Gene3D" id="2.40.128.130">
    <property type="entry name" value="Autotransporter beta-domain"/>
    <property type="match status" value="1"/>
</dbReference>
<dbReference type="PANTHER" id="PTHR35037:SF3">
    <property type="entry name" value="C-TERMINAL REGION OF AIDA-LIKE PROTEIN"/>
    <property type="match status" value="1"/>
</dbReference>